<dbReference type="Proteomes" id="UP000193240">
    <property type="component" value="Unassembled WGS sequence"/>
</dbReference>
<dbReference type="STRING" id="105696.A0A1Y2LR25"/>
<name>A0A1Y2LR25_EPING</name>
<dbReference type="EMBL" id="KZ107854">
    <property type="protein sequence ID" value="OSS45368.1"/>
    <property type="molecule type" value="Genomic_DNA"/>
</dbReference>
<gene>
    <name evidence="2" type="ORF">B5807_10368</name>
</gene>
<accession>A0A1Y2LR25</accession>
<feature type="region of interest" description="Disordered" evidence="1">
    <location>
        <begin position="61"/>
        <end position="120"/>
    </location>
</feature>
<protein>
    <submittedName>
        <fullName evidence="2">Uncharacterized protein</fullName>
    </submittedName>
</protein>
<evidence type="ECO:0000313" key="2">
    <source>
        <dbReference type="EMBL" id="OSS45368.1"/>
    </source>
</evidence>
<feature type="compositionally biased region" description="Basic and acidic residues" evidence="1">
    <location>
        <begin position="111"/>
        <end position="120"/>
    </location>
</feature>
<evidence type="ECO:0000313" key="3">
    <source>
        <dbReference type="Proteomes" id="UP000193240"/>
    </source>
</evidence>
<sequence length="120" mass="13098">MAPKECSLCHTPRQMLVRCQTDATGAWNFVCPGKCWHSVSGGVEDAKGLEGEFPHYRYGGMWKDRAADGPVSAKKPRKVKERQRAAQAERDQRQGEDGKSDELAAVDGSGDEGKDSQSST</sequence>
<proteinExistence type="predicted"/>
<feature type="compositionally biased region" description="Basic and acidic residues" evidence="1">
    <location>
        <begin position="82"/>
        <end position="102"/>
    </location>
</feature>
<dbReference type="AlphaFoldDB" id="A0A1Y2LR25"/>
<dbReference type="InParanoid" id="A0A1Y2LR25"/>
<organism evidence="2 3">
    <name type="scientific">Epicoccum nigrum</name>
    <name type="common">Soil fungus</name>
    <name type="synonym">Epicoccum purpurascens</name>
    <dbReference type="NCBI Taxonomy" id="105696"/>
    <lineage>
        <taxon>Eukaryota</taxon>
        <taxon>Fungi</taxon>
        <taxon>Dikarya</taxon>
        <taxon>Ascomycota</taxon>
        <taxon>Pezizomycotina</taxon>
        <taxon>Dothideomycetes</taxon>
        <taxon>Pleosporomycetidae</taxon>
        <taxon>Pleosporales</taxon>
        <taxon>Pleosporineae</taxon>
        <taxon>Didymellaceae</taxon>
        <taxon>Epicoccum</taxon>
    </lineage>
</organism>
<reference evidence="2 3" key="1">
    <citation type="journal article" date="2017" name="Genome Announc.">
        <title>Genome sequence of the saprophytic ascomycete Epicoccum nigrum ICMP 19927 strain isolated from New Zealand.</title>
        <authorList>
            <person name="Fokin M."/>
            <person name="Fleetwood D."/>
            <person name="Weir B.S."/>
            <person name="Villas-Boas S.G."/>
        </authorList>
    </citation>
    <scope>NUCLEOTIDE SEQUENCE [LARGE SCALE GENOMIC DNA]</scope>
    <source>
        <strain evidence="2 3">ICMP 19927</strain>
    </source>
</reference>
<evidence type="ECO:0000256" key="1">
    <source>
        <dbReference type="SAM" id="MobiDB-lite"/>
    </source>
</evidence>
<keyword evidence="3" id="KW-1185">Reference proteome</keyword>
<dbReference type="OMA" id="YYRYGGM"/>